<dbReference type="InterPro" id="IPR013087">
    <property type="entry name" value="Znf_C2H2_type"/>
</dbReference>
<dbReference type="PANTHER" id="PTHR46579:SF1">
    <property type="entry name" value="F5_8 TYPE C DOMAIN-CONTAINING PROTEIN"/>
    <property type="match status" value="1"/>
</dbReference>
<feature type="domain" description="C2H2-type" evidence="1">
    <location>
        <begin position="6"/>
        <end position="26"/>
    </location>
</feature>
<evidence type="ECO:0000313" key="2">
    <source>
        <dbReference type="EMBL" id="RWS01975.1"/>
    </source>
</evidence>
<dbReference type="PROSITE" id="PS00028">
    <property type="entry name" value="ZINC_FINGER_C2H2_1"/>
    <property type="match status" value="1"/>
</dbReference>
<dbReference type="Proteomes" id="UP000285301">
    <property type="component" value="Unassembled WGS sequence"/>
</dbReference>
<evidence type="ECO:0000313" key="3">
    <source>
        <dbReference type="Proteomes" id="UP000285301"/>
    </source>
</evidence>
<keyword evidence="3" id="KW-1185">Reference proteome</keyword>
<reference evidence="2 3" key="1">
    <citation type="journal article" date="2018" name="Gigascience">
        <title>Genomes of trombidid mites reveal novel predicted allergens and laterally-transferred genes associated with secondary metabolism.</title>
        <authorList>
            <person name="Dong X."/>
            <person name="Chaisiri K."/>
            <person name="Xia D."/>
            <person name="Armstrong S.D."/>
            <person name="Fang Y."/>
            <person name="Donnelly M.J."/>
            <person name="Kadowaki T."/>
            <person name="McGarry J.W."/>
            <person name="Darby A.C."/>
            <person name="Makepeace B.L."/>
        </authorList>
    </citation>
    <scope>NUCLEOTIDE SEQUENCE [LARGE SCALE GENOMIC DNA]</scope>
    <source>
        <strain evidence="2">UoL-WK</strain>
    </source>
</reference>
<dbReference type="SMART" id="SM00355">
    <property type="entry name" value="ZnF_C2H2"/>
    <property type="match status" value="2"/>
</dbReference>
<gene>
    <name evidence="2" type="ORF">B4U79_09993</name>
</gene>
<comment type="caution">
    <text evidence="2">The sequence shown here is derived from an EMBL/GenBank/DDBJ whole genome shotgun (WGS) entry which is preliminary data.</text>
</comment>
<dbReference type="OrthoDB" id="10056610at2759"/>
<name>A0A443QG30_9ACAR</name>
<accession>A0A443QG30</accession>
<dbReference type="EMBL" id="NCKU01008334">
    <property type="protein sequence ID" value="RWS01975.1"/>
    <property type="molecule type" value="Genomic_DNA"/>
</dbReference>
<protein>
    <recommendedName>
        <fullName evidence="1">C2H2-type domain-containing protein</fullName>
    </recommendedName>
</protein>
<sequence>MASLLCKICNIEFDCRQRYVKHVKGHFENKINVECIICKKVQKSFYSYKYHLKRYHFEDKKVENVENIVYEAPHLESENCSDKNEIEPMEIEDENVCQLSFVEKFVLMINYKKEIHSLPENVVNDLSFSILEAIEQVINESSRAKLIEDMKTVCRSSYKQKKILNRICGECKVKEINLCEDVYHYTPITESLLFALNSNYKDPSKVPDVLNLQMYIDDFTFGNPLASNQKSKLFCAYYTISNISYYLQSKIHDINLLILAKRILLNDVGINKLFTPLSNEIIKIQRNGILFEKKGISKCIKVGITTICGDNLGIHEVAGLKKNFNSGCICRWCYAQMNEIQDENNFDVRNFEKRTKNKWEENLKNNCLEFGIKRPYLFHSLSSFDITTSLPPDVMHDLHEGILPRFLQIFYEKIVINEEKILMRNKYEAMKWKNGQFFFTDNNVPIIKGKAAKLFGKHYCKSLLWETYLKLRKVVAIIFGEINTEEIRSQLRNMILDFCKDYKMYIDEVVFPKLHYLCHYPDLMVTFGPLWKYSTMRYERKHNYFKQLSQRIKNSVNITFSLSERHSRLQRICKTFPKILQSDIVHIDGALHTVENDDNLLEVKKIFLNELQIEYGHFYIINKVPDKIVLAKIEKILIDSTETVYKIQASRHITKRFITQLFAYEIQDLNEKFYIKYNDIIYFRSLSTFLYKDKTCIPKIFEL</sequence>
<dbReference type="AlphaFoldDB" id="A0A443QG30"/>
<evidence type="ECO:0000259" key="1">
    <source>
        <dbReference type="PROSITE" id="PS00028"/>
    </source>
</evidence>
<dbReference type="PANTHER" id="PTHR46579">
    <property type="entry name" value="F5/8 TYPE C DOMAIN-CONTAINING PROTEIN-RELATED"/>
    <property type="match status" value="1"/>
</dbReference>
<organism evidence="2 3">
    <name type="scientific">Dinothrombium tinctorium</name>
    <dbReference type="NCBI Taxonomy" id="1965070"/>
    <lineage>
        <taxon>Eukaryota</taxon>
        <taxon>Metazoa</taxon>
        <taxon>Ecdysozoa</taxon>
        <taxon>Arthropoda</taxon>
        <taxon>Chelicerata</taxon>
        <taxon>Arachnida</taxon>
        <taxon>Acari</taxon>
        <taxon>Acariformes</taxon>
        <taxon>Trombidiformes</taxon>
        <taxon>Prostigmata</taxon>
        <taxon>Anystina</taxon>
        <taxon>Parasitengona</taxon>
        <taxon>Trombidioidea</taxon>
        <taxon>Trombidiidae</taxon>
        <taxon>Dinothrombium</taxon>
    </lineage>
</organism>
<proteinExistence type="predicted"/>